<feature type="domain" description="VWFA" evidence="2">
    <location>
        <begin position="109"/>
        <end position="307"/>
    </location>
</feature>
<dbReference type="SMART" id="SM00327">
    <property type="entry name" value="VWA"/>
    <property type="match status" value="1"/>
</dbReference>
<organism evidence="3 4">
    <name type="scientific">Thelephora terrestris</name>
    <dbReference type="NCBI Taxonomy" id="56493"/>
    <lineage>
        <taxon>Eukaryota</taxon>
        <taxon>Fungi</taxon>
        <taxon>Dikarya</taxon>
        <taxon>Basidiomycota</taxon>
        <taxon>Agaricomycotina</taxon>
        <taxon>Agaricomycetes</taxon>
        <taxon>Thelephorales</taxon>
        <taxon>Thelephoraceae</taxon>
        <taxon>Thelephora</taxon>
    </lineage>
</organism>
<dbReference type="SUPFAM" id="SSF53300">
    <property type="entry name" value="vWA-like"/>
    <property type="match status" value="1"/>
</dbReference>
<reference evidence="3" key="1">
    <citation type="journal article" date="2020" name="Nat. Commun.">
        <title>Large-scale genome sequencing of mycorrhizal fungi provides insights into the early evolution of symbiotic traits.</title>
        <authorList>
            <person name="Miyauchi S."/>
            <person name="Kiss E."/>
            <person name="Kuo A."/>
            <person name="Drula E."/>
            <person name="Kohler A."/>
            <person name="Sanchez-Garcia M."/>
            <person name="Morin E."/>
            <person name="Andreopoulos B."/>
            <person name="Barry K.W."/>
            <person name="Bonito G."/>
            <person name="Buee M."/>
            <person name="Carver A."/>
            <person name="Chen C."/>
            <person name="Cichocki N."/>
            <person name="Clum A."/>
            <person name="Culley D."/>
            <person name="Crous P.W."/>
            <person name="Fauchery L."/>
            <person name="Girlanda M."/>
            <person name="Hayes R.D."/>
            <person name="Keri Z."/>
            <person name="LaButti K."/>
            <person name="Lipzen A."/>
            <person name="Lombard V."/>
            <person name="Magnuson J."/>
            <person name="Maillard F."/>
            <person name="Murat C."/>
            <person name="Nolan M."/>
            <person name="Ohm R.A."/>
            <person name="Pangilinan J."/>
            <person name="Pereira M.F."/>
            <person name="Perotto S."/>
            <person name="Peter M."/>
            <person name="Pfister S."/>
            <person name="Riley R."/>
            <person name="Sitrit Y."/>
            <person name="Stielow J.B."/>
            <person name="Szollosi G."/>
            <person name="Zifcakova L."/>
            <person name="Stursova M."/>
            <person name="Spatafora J.W."/>
            <person name="Tedersoo L."/>
            <person name="Vaario L.M."/>
            <person name="Yamada A."/>
            <person name="Yan M."/>
            <person name="Wang P."/>
            <person name="Xu J."/>
            <person name="Bruns T."/>
            <person name="Baldrian P."/>
            <person name="Vilgalys R."/>
            <person name="Dunand C."/>
            <person name="Henrissat B."/>
            <person name="Grigoriev I.V."/>
            <person name="Hibbett D."/>
            <person name="Nagy L.G."/>
            <person name="Martin F.M."/>
        </authorList>
    </citation>
    <scope>NUCLEOTIDE SEQUENCE</scope>
    <source>
        <strain evidence="3">UH-Tt-Lm1</strain>
    </source>
</reference>
<feature type="compositionally biased region" description="Low complexity" evidence="1">
    <location>
        <begin position="13"/>
        <end position="29"/>
    </location>
</feature>
<feature type="region of interest" description="Disordered" evidence="1">
    <location>
        <begin position="55"/>
        <end position="99"/>
    </location>
</feature>
<comment type="caution">
    <text evidence="3">The sequence shown here is derived from an EMBL/GenBank/DDBJ whole genome shotgun (WGS) entry which is preliminary data.</text>
</comment>
<dbReference type="OrthoDB" id="2142040at2759"/>
<dbReference type="PANTHER" id="PTHR34706:SF1">
    <property type="entry name" value="VWFA DOMAIN-CONTAINING PROTEIN"/>
    <property type="match status" value="1"/>
</dbReference>
<dbReference type="Proteomes" id="UP000736335">
    <property type="component" value="Unassembled WGS sequence"/>
</dbReference>
<dbReference type="AlphaFoldDB" id="A0A9P6H938"/>
<evidence type="ECO:0000256" key="1">
    <source>
        <dbReference type="SAM" id="MobiDB-lite"/>
    </source>
</evidence>
<dbReference type="InterPro" id="IPR036465">
    <property type="entry name" value="vWFA_dom_sf"/>
</dbReference>
<dbReference type="EMBL" id="WIUZ02000012">
    <property type="protein sequence ID" value="KAF9782223.1"/>
    <property type="molecule type" value="Genomic_DNA"/>
</dbReference>
<sequence length="323" mass="35323">MGFGDFKLRLSSRFGSSSSATQSPMSPCSPLGPGSSKADYAYGLDLYASPTSSAPAQSYYDGNHGPPPPYHPESGSGSKEWPVDAKTPVPYNPTDSMGESPLKALEKHDIVIVLDDSHSMLVADHKSGRTRWDQAWDALATLVRVGSKYDRDGIEIHFLNQQNSDSTVKNEGDVHRLRKRVREPARNSCTPIGDVLDTLLLEYARQTGDAPGRSKVKKRIFLVITDGAPTDSPEEPIIRSAKFFQQGQFPLDQVGIQFIQVGDDPEATQFLEELDTGLTEGGNTRDIVDTIKSTGDDLEGDALIKALTGGFNRRQDKIGERRK</sequence>
<evidence type="ECO:0000313" key="3">
    <source>
        <dbReference type="EMBL" id="KAF9782223.1"/>
    </source>
</evidence>
<dbReference type="PROSITE" id="PS50234">
    <property type="entry name" value="VWFA"/>
    <property type="match status" value="1"/>
</dbReference>
<feature type="region of interest" description="Disordered" evidence="1">
    <location>
        <begin position="13"/>
        <end position="34"/>
    </location>
</feature>
<dbReference type="PANTHER" id="PTHR34706">
    <property type="entry name" value="SLR1338 PROTEIN"/>
    <property type="match status" value="1"/>
</dbReference>
<protein>
    <recommendedName>
        <fullName evidence="2">VWFA domain-containing protein</fullName>
    </recommendedName>
</protein>
<dbReference type="Gene3D" id="3.40.50.410">
    <property type="entry name" value="von Willebrand factor, type A domain"/>
    <property type="match status" value="1"/>
</dbReference>
<accession>A0A9P6H938</accession>
<name>A0A9P6H938_9AGAM</name>
<evidence type="ECO:0000313" key="4">
    <source>
        <dbReference type="Proteomes" id="UP000736335"/>
    </source>
</evidence>
<dbReference type="Pfam" id="PF00092">
    <property type="entry name" value="VWA"/>
    <property type="match status" value="1"/>
</dbReference>
<reference evidence="3" key="2">
    <citation type="submission" date="2020-11" db="EMBL/GenBank/DDBJ databases">
        <authorList>
            <consortium name="DOE Joint Genome Institute"/>
            <person name="Kuo A."/>
            <person name="Miyauchi S."/>
            <person name="Kiss E."/>
            <person name="Drula E."/>
            <person name="Kohler A."/>
            <person name="Sanchez-Garcia M."/>
            <person name="Andreopoulos B."/>
            <person name="Barry K.W."/>
            <person name="Bonito G."/>
            <person name="Buee M."/>
            <person name="Carver A."/>
            <person name="Chen C."/>
            <person name="Cichocki N."/>
            <person name="Clum A."/>
            <person name="Culley D."/>
            <person name="Crous P.W."/>
            <person name="Fauchery L."/>
            <person name="Girlanda M."/>
            <person name="Hayes R."/>
            <person name="Keri Z."/>
            <person name="Labutti K."/>
            <person name="Lipzen A."/>
            <person name="Lombard V."/>
            <person name="Magnuson J."/>
            <person name="Maillard F."/>
            <person name="Morin E."/>
            <person name="Murat C."/>
            <person name="Nolan M."/>
            <person name="Ohm R."/>
            <person name="Pangilinan J."/>
            <person name="Pereira M."/>
            <person name="Perotto S."/>
            <person name="Peter M."/>
            <person name="Riley R."/>
            <person name="Sitrit Y."/>
            <person name="Stielow B."/>
            <person name="Szollosi G."/>
            <person name="Zifcakova L."/>
            <person name="Stursova M."/>
            <person name="Spatafora J.W."/>
            <person name="Tedersoo L."/>
            <person name="Vaario L.-M."/>
            <person name="Yamada A."/>
            <person name="Yan M."/>
            <person name="Wang P."/>
            <person name="Xu J."/>
            <person name="Bruns T."/>
            <person name="Baldrian P."/>
            <person name="Vilgalys R."/>
            <person name="Henrissat B."/>
            <person name="Grigoriev I.V."/>
            <person name="Hibbett D."/>
            <person name="Nagy L.G."/>
            <person name="Martin F.M."/>
        </authorList>
    </citation>
    <scope>NUCLEOTIDE SEQUENCE</scope>
    <source>
        <strain evidence="3">UH-Tt-Lm1</strain>
    </source>
</reference>
<dbReference type="InterPro" id="IPR002035">
    <property type="entry name" value="VWF_A"/>
</dbReference>
<evidence type="ECO:0000259" key="2">
    <source>
        <dbReference type="PROSITE" id="PS50234"/>
    </source>
</evidence>
<keyword evidence="4" id="KW-1185">Reference proteome</keyword>
<gene>
    <name evidence="3" type="ORF">BJ322DRAFT_204390</name>
</gene>
<proteinExistence type="predicted"/>